<reference evidence="2" key="1">
    <citation type="submission" date="2016-06" db="EMBL/GenBank/DDBJ databases">
        <title>Parallel loss of symbiosis genes in relatives of nitrogen-fixing non-legume Parasponia.</title>
        <authorList>
            <person name="Van Velzen R."/>
            <person name="Holmer R."/>
            <person name="Bu F."/>
            <person name="Rutten L."/>
            <person name="Van Zeijl A."/>
            <person name="Liu W."/>
            <person name="Santuari L."/>
            <person name="Cao Q."/>
            <person name="Sharma T."/>
            <person name="Shen D."/>
            <person name="Roswanjaya Y."/>
            <person name="Wardhani T."/>
            <person name="Kalhor M.S."/>
            <person name="Jansen J."/>
            <person name="Van den Hoogen J."/>
            <person name="Gungor B."/>
            <person name="Hartog M."/>
            <person name="Hontelez J."/>
            <person name="Verver J."/>
            <person name="Yang W.-C."/>
            <person name="Schijlen E."/>
            <person name="Repin R."/>
            <person name="Schilthuizen M."/>
            <person name="Schranz E."/>
            <person name="Heidstra R."/>
            <person name="Miyata K."/>
            <person name="Fedorova E."/>
            <person name="Kohlen W."/>
            <person name="Bisseling T."/>
            <person name="Smit S."/>
            <person name="Geurts R."/>
        </authorList>
    </citation>
    <scope>NUCLEOTIDE SEQUENCE [LARGE SCALE GENOMIC DNA]</scope>
    <source>
        <strain evidence="2">cv. WU1-14</strain>
    </source>
</reference>
<proteinExistence type="predicted"/>
<sequence length="175" mass="19752">LNKKFPFPSTIINITISRILLTIQNSLIFGSHKINLQILTKHLHRSVPRPPRARLERGEHDHPQVEAQHAGVPLSGDLVHHPVPDEVVHRVVGRQPHPHDVTRLGLQEQRVNRRGRQEVLLVVNEALDLVEVDLELVVRVLRRHVGFPRGGEVGFGEVEVADDEAVHVEDGDLRT</sequence>
<keyword evidence="2" id="KW-1185">Reference proteome</keyword>
<gene>
    <name evidence="1" type="ORF">PanWU01x14_275350</name>
</gene>
<dbReference type="EMBL" id="JXTB01000374">
    <property type="protein sequence ID" value="PON43337.1"/>
    <property type="molecule type" value="Genomic_DNA"/>
</dbReference>
<feature type="non-terminal residue" evidence="1">
    <location>
        <position position="1"/>
    </location>
</feature>
<evidence type="ECO:0000313" key="1">
    <source>
        <dbReference type="EMBL" id="PON43337.1"/>
    </source>
</evidence>
<dbReference type="Proteomes" id="UP000237105">
    <property type="component" value="Unassembled WGS sequence"/>
</dbReference>
<protein>
    <submittedName>
        <fullName evidence="1">Uncharacterized protein</fullName>
    </submittedName>
</protein>
<accession>A0A2P5B3F5</accession>
<name>A0A2P5B3F5_PARAD</name>
<dbReference type="AlphaFoldDB" id="A0A2P5B3F5"/>
<organism evidence="1 2">
    <name type="scientific">Parasponia andersonii</name>
    <name type="common">Sponia andersonii</name>
    <dbReference type="NCBI Taxonomy" id="3476"/>
    <lineage>
        <taxon>Eukaryota</taxon>
        <taxon>Viridiplantae</taxon>
        <taxon>Streptophyta</taxon>
        <taxon>Embryophyta</taxon>
        <taxon>Tracheophyta</taxon>
        <taxon>Spermatophyta</taxon>
        <taxon>Magnoliopsida</taxon>
        <taxon>eudicotyledons</taxon>
        <taxon>Gunneridae</taxon>
        <taxon>Pentapetalae</taxon>
        <taxon>rosids</taxon>
        <taxon>fabids</taxon>
        <taxon>Rosales</taxon>
        <taxon>Cannabaceae</taxon>
        <taxon>Parasponia</taxon>
    </lineage>
</organism>
<comment type="caution">
    <text evidence="1">The sequence shown here is derived from an EMBL/GenBank/DDBJ whole genome shotgun (WGS) entry which is preliminary data.</text>
</comment>
<evidence type="ECO:0000313" key="2">
    <source>
        <dbReference type="Proteomes" id="UP000237105"/>
    </source>
</evidence>